<evidence type="ECO:0000256" key="1">
    <source>
        <dbReference type="SAM" id="SignalP"/>
    </source>
</evidence>
<organism evidence="2 3">
    <name type="scientific">Babesia bovis</name>
    <dbReference type="NCBI Taxonomy" id="5865"/>
    <lineage>
        <taxon>Eukaryota</taxon>
        <taxon>Sar</taxon>
        <taxon>Alveolata</taxon>
        <taxon>Apicomplexa</taxon>
        <taxon>Aconoidasida</taxon>
        <taxon>Piroplasmida</taxon>
        <taxon>Babesiidae</taxon>
        <taxon>Babesia</taxon>
    </lineage>
</organism>
<evidence type="ECO:0000313" key="2">
    <source>
        <dbReference type="EMBL" id="EDO06151.1"/>
    </source>
</evidence>
<proteinExistence type="predicted"/>
<reference evidence="3" key="3">
    <citation type="journal article" date="2021" name="Int. J. Parasitol.">
        <title>Comparative analysis of gene expression between Babesia bovis blood stages and kinetes allowed by improved genome annotation.</title>
        <authorList>
            <person name="Ueti M.W."/>
            <person name="Johnson W.C."/>
            <person name="Kappmeyer L.S."/>
            <person name="Herndon D.R."/>
            <person name="Mousel M.R."/>
            <person name="Reif K.E."/>
            <person name="Taus N.S."/>
            <person name="Ifeonu O.O."/>
            <person name="Silva J.C."/>
            <person name="Suarez C.E."/>
            <person name="Brayton K.A."/>
        </authorList>
    </citation>
    <scope>NUCLEOTIDE SEQUENCE [LARGE SCALE GENOMIC DNA]</scope>
</reference>
<keyword evidence="1" id="KW-0732">Signal</keyword>
<dbReference type="VEuPathDB" id="PiroplasmaDB:BBOV_II001950"/>
<feature type="signal peptide" evidence="1">
    <location>
        <begin position="1"/>
        <end position="20"/>
    </location>
</feature>
<sequence>MVMLAVFASVIWALVRSTVASSTISKSCMEGSIDVCKNLFTPTIMYDITDVAKIGNKVNVTFKFVLPTPLKTGLGTQEMKLVLLPPNGLVFQRHIYSFERKGDIKRPDLLGWPKDKLLNAYSDVDLGFNLSKCKKPHFVEMLTKLDKSLQKDLNVYFEESITKETAGCSADYKDLREFAILKFYDVTNLEAGEYSWTGEFTYDDKYATSGCEEDGVYWTVGFLQDLEETTMNIDVKPLCINTDFLSAKRFFENAKSINAKVLACHGIKVIDKKFWMHFTNRRNQIDLDVTLPQSSTNYLLKFSYTIPQHFIKQGINKNGYELEIFLPKLSSSDSQYFSVFALDKYVKVVEPIVPDSKITYDPYSHAINIKFPSIVGSTSKYTITVDLSYDEWQMPPMSELSLFYKIDDKKGIKSQSGDVEKWSQNNWKQLTMQIKDGVVNVCRDDLLSFQRKLKDRREKNTNYIGYSVPFYTKLIFNTPFVDALLTWDRNSQYLLTIPLGEKIVDLNDGGVVKVILPYDSIKYDGIYYDASAKDSSPYDISDVYQYDEKTNQIHVVLNKKELNDKYVDFYEGYMLTIPFKSSKTPQDIISMEGWGIHIFQKDTYRGVSKLKFAIVDNSPPKTHFKSPIDNDHALGYIHNMYLISVVGATKLVIPITSTVYRYMSFVFTFEKDISVIQKDIAVISKASLRVKHVWDSMKKQLTIYVYNLESYIGKREQMTFVLDIMDSEKNVKNYGSLKIKAIGNDDGPILKSLVDIVAKFSDLKHDSDELALGNEVTLRGFTKSTEMDKICFSKQHKVESISFKDNTKGVYFMTRVHDCSEPWLPPKISNLDHLSLKIAQSGLPKNTGVHYTYRTVYQLKSLDDGPSHDELAAMQSKRFMQHTLHILFSDAACKLLSEIYKTQGKSGLDGFKAIEEFMKEVPSDWVPNVFGDIIFSYHDSKTSILHKKRKVMYVESGDIKNDEEKIERIYTFNSAFENVLSDGLGGMEADSLNESFSVIGFMNDKDLQQLWISYKPYEEKQQFPLSATYKQPIMVKGYVFKNDTDIHNILKCTLQPFGMHVKPSMLQPTKSTFPEYLWLGVTRFVEPDHYILNETISARKGDADKRVSSTMNAEIIKKKRVEKSDAVDIFIQFYKQTAPHCTTKGNIFQLLVHQFMLDIYETIARQPIIVAACMSFDDGDEHKASGKTYGLSYKGKEVLEGEDKTAMPGSIEPSVNETCNFASLQKYLPKTLYHDKSIDYKDYIFQTDQTEVKSLSDAKKMLVSDVKSVPAKTAPSVSSGYGQLGLEEMFGK</sequence>
<dbReference type="KEGG" id="bbo:BBOV_II001950"/>
<reference evidence="2 3" key="1">
    <citation type="journal article" date="2007" name="PLoS Pathog.">
        <title>Genome sequence of Babesia bovis and comparative analysis of apicomplexan hemoprotozoa.</title>
        <authorList>
            <person name="Brayton K.A."/>
            <person name="Lau A.O.T."/>
            <person name="Herndon D.R."/>
            <person name="Hannick L."/>
            <person name="Kappmeyer L.S."/>
            <person name="Berens S.J."/>
            <person name="Bidwell S.L."/>
            <person name="Brown W.C."/>
            <person name="Crabtree J."/>
            <person name="Fadrosh D."/>
            <person name="Feldblum T."/>
            <person name="Forberger H.A."/>
            <person name="Haas B.J."/>
            <person name="Howell J.M."/>
            <person name="Khouri H."/>
            <person name="Koo H."/>
            <person name="Mann D.J."/>
            <person name="Norimine J."/>
            <person name="Paulsen I.T."/>
            <person name="Radune D."/>
            <person name="Ren Q."/>
            <person name="Smith R.K. Jr."/>
            <person name="Suarez C.E."/>
            <person name="White O."/>
            <person name="Wortman J.R."/>
            <person name="Knowles D.P. Jr."/>
            <person name="McElwain T.F."/>
            <person name="Nene V.M."/>
        </authorList>
    </citation>
    <scope>NUCLEOTIDE SEQUENCE [LARGE SCALE GENOMIC DNA]</scope>
    <source>
        <strain evidence="2">T2Bo</strain>
    </source>
</reference>
<dbReference type="Proteomes" id="UP000002173">
    <property type="component" value="Unassembled WGS sequence"/>
</dbReference>
<evidence type="ECO:0000313" key="3">
    <source>
        <dbReference type="Proteomes" id="UP000002173"/>
    </source>
</evidence>
<accession>A7AT90</accession>
<dbReference type="RefSeq" id="XP_001609719.1">
    <property type="nucleotide sequence ID" value="XM_001609669.1"/>
</dbReference>
<reference evidence="3" key="2">
    <citation type="journal article" date="2020" name="Data Brief">
        <title>Transcriptome dataset of Babesia bovis life stages within vertebrate and invertebrate hosts.</title>
        <authorList>
            <person name="Ueti M.W."/>
            <person name="Johnson W.C."/>
            <person name="Kappmeyer L.S."/>
            <person name="Herndon D.R."/>
            <person name="Mousel M.R."/>
            <person name="Reif K.E."/>
            <person name="Taus N.S."/>
            <person name="Ifeonu O.O."/>
            <person name="Silva J.C."/>
            <person name="Suarez C.E."/>
            <person name="Brayton K.A."/>
        </authorList>
    </citation>
    <scope>NUCLEOTIDE SEQUENCE [LARGE SCALE GENOMIC DNA]</scope>
</reference>
<keyword evidence="3" id="KW-1185">Reference proteome</keyword>
<comment type="caution">
    <text evidence="2">The sequence shown here is derived from an EMBL/GenBank/DDBJ whole genome shotgun (WGS) entry which is preliminary data.</text>
</comment>
<protein>
    <submittedName>
        <fullName evidence="2">Uncharacterized protein</fullName>
    </submittedName>
</protein>
<feature type="chain" id="PRO_5002704833" evidence="1">
    <location>
        <begin position="21"/>
        <end position="1292"/>
    </location>
</feature>
<dbReference type="EMBL" id="AAXT01000003">
    <property type="protein sequence ID" value="EDO06151.1"/>
    <property type="molecule type" value="Genomic_DNA"/>
</dbReference>
<gene>
    <name evidence="2" type="ORF">BBOV_II001950</name>
</gene>
<dbReference type="InParanoid" id="A7AT90"/>
<dbReference type="GeneID" id="5477947"/>
<name>A7AT90_BABBO</name>